<reference evidence="1" key="1">
    <citation type="submission" date="2020-11" db="EMBL/GenBank/DDBJ databases">
        <authorList>
            <person name="Tran Van P."/>
        </authorList>
    </citation>
    <scope>NUCLEOTIDE SEQUENCE</scope>
</reference>
<gene>
    <name evidence="1" type="ORF">TCMB3V08_LOCUS12353</name>
</gene>
<name>A0A7R9JJT5_TIMCA</name>
<dbReference type="AlphaFoldDB" id="A0A7R9JJT5"/>
<organism evidence="1">
    <name type="scientific">Timema californicum</name>
    <name type="common">California timema</name>
    <name type="synonym">Walking stick</name>
    <dbReference type="NCBI Taxonomy" id="61474"/>
    <lineage>
        <taxon>Eukaryota</taxon>
        <taxon>Metazoa</taxon>
        <taxon>Ecdysozoa</taxon>
        <taxon>Arthropoda</taxon>
        <taxon>Hexapoda</taxon>
        <taxon>Insecta</taxon>
        <taxon>Pterygota</taxon>
        <taxon>Neoptera</taxon>
        <taxon>Polyneoptera</taxon>
        <taxon>Phasmatodea</taxon>
        <taxon>Timematodea</taxon>
        <taxon>Timematoidea</taxon>
        <taxon>Timematidae</taxon>
        <taxon>Timema</taxon>
    </lineage>
</organism>
<accession>A0A7R9JJT5</accession>
<dbReference type="EMBL" id="OE194237">
    <property type="protein sequence ID" value="CAD7579820.1"/>
    <property type="molecule type" value="Genomic_DNA"/>
</dbReference>
<sequence>MTEEGQSSLNTELASVSLEEDEVNLLGMDLLERLEPEDLSELRKHFFKVVSKKRHRLKYRAQSGGRGNNYSGLPLTKQDFLRAVDKVLGNTLYSLSAAKLFSTLDVTREGVIWWEEFLDHVIDRIGQRNQKDDCQPLDKAIVIHDVPHCKVCSSTKSLIG</sequence>
<evidence type="ECO:0000313" key="1">
    <source>
        <dbReference type="EMBL" id="CAD7579820.1"/>
    </source>
</evidence>
<proteinExistence type="predicted"/>
<dbReference type="InterPro" id="IPR011992">
    <property type="entry name" value="EF-hand-dom_pair"/>
</dbReference>
<dbReference type="SUPFAM" id="SSF47473">
    <property type="entry name" value="EF-hand"/>
    <property type="match status" value="1"/>
</dbReference>
<protein>
    <submittedName>
        <fullName evidence="1">(California timema) hypothetical protein</fullName>
    </submittedName>
</protein>